<dbReference type="GO" id="GO:0007411">
    <property type="term" value="P:axon guidance"/>
    <property type="evidence" value="ECO:0007669"/>
    <property type="project" value="TreeGrafter"/>
</dbReference>
<dbReference type="InterPro" id="IPR000034">
    <property type="entry name" value="Laminin_IV"/>
</dbReference>
<dbReference type="CDD" id="cd00055">
    <property type="entry name" value="EGF_Lam"/>
    <property type="match status" value="2"/>
</dbReference>
<dbReference type="GO" id="GO:0005604">
    <property type="term" value="C:basement membrane"/>
    <property type="evidence" value="ECO:0007669"/>
    <property type="project" value="TreeGrafter"/>
</dbReference>
<protein>
    <submittedName>
        <fullName evidence="7">Wing blister, isoform G</fullName>
    </submittedName>
</protein>
<dbReference type="PANTHER" id="PTHR10574:SF406">
    <property type="entry name" value="LAMININ SUBUNIT ALPHA 5"/>
    <property type="match status" value="1"/>
</dbReference>
<sequence>MHVAIGEGVTARRVRISFRTAHPSAPRQQYYSVRALTLAVRCLCHGHATSCNVDAEGAKCDCQHGTCGGHCHRCCSGAPWAPSRACEEGRGCTCEERGECQYDDNGVELCVNCTENRAGPLCDRCLLGFYNSVSDGPCVSCDCDPEGSNGINHLFLSNNLDDGPANGTESTTVSPVTAYLASPDLSVMYVKNPPQYFQTVRIQLRRLASVIRGVWWMLLGFVMKRVSVRLTWSAKDVMCARLDTTDSAWIYLLGAGPATVRILLTPAIILPLGEAWLVTDALGNETVEASLDGQGNPFIISFEVEGWEHYYWLSSSFSGEQFQVYGGEIRAALFWGIVRGDTGGNPTFEPDVIIVGADGTKLACTNSSHKTPGQLKISVPILEGHWFTLGEEPEVASRMQLMDVLMDGPCGPCQHNTTGPNCERCLPGHYGNPVQGACKPCACPLFNASNNFSPNCVLASAEGDEYVCTQCPDGYSGDHCEKQFVQTVRVWRVAVPPHHRHVSHLPGQHRGR</sequence>
<dbReference type="GO" id="GO:0009888">
    <property type="term" value="P:tissue development"/>
    <property type="evidence" value="ECO:0007669"/>
    <property type="project" value="TreeGrafter"/>
</dbReference>
<keyword evidence="2" id="KW-0677">Repeat</keyword>
<dbReference type="PANTHER" id="PTHR10574">
    <property type="entry name" value="NETRIN/LAMININ-RELATED"/>
    <property type="match status" value="1"/>
</dbReference>
<feature type="domain" description="Laminin EGF-like" evidence="6">
    <location>
        <begin position="110"/>
        <end position="143"/>
    </location>
</feature>
<organism evidence="7 8">
    <name type="scientific">Operophtera brumata</name>
    <name type="common">Winter moth</name>
    <name type="synonym">Phalaena brumata</name>
    <dbReference type="NCBI Taxonomy" id="104452"/>
    <lineage>
        <taxon>Eukaryota</taxon>
        <taxon>Metazoa</taxon>
        <taxon>Ecdysozoa</taxon>
        <taxon>Arthropoda</taxon>
        <taxon>Hexapoda</taxon>
        <taxon>Insecta</taxon>
        <taxon>Pterygota</taxon>
        <taxon>Neoptera</taxon>
        <taxon>Endopterygota</taxon>
        <taxon>Lepidoptera</taxon>
        <taxon>Glossata</taxon>
        <taxon>Ditrysia</taxon>
        <taxon>Geometroidea</taxon>
        <taxon>Geometridae</taxon>
        <taxon>Larentiinae</taxon>
        <taxon>Operophtera</taxon>
    </lineage>
</organism>
<evidence type="ECO:0000256" key="4">
    <source>
        <dbReference type="ARBA" id="ARBA00023180"/>
    </source>
</evidence>
<dbReference type="SMART" id="SM00180">
    <property type="entry name" value="EGF_Lam"/>
    <property type="match status" value="4"/>
</dbReference>
<dbReference type="Gene3D" id="2.170.300.10">
    <property type="entry name" value="Tie2 ligand-binding domain superfamily"/>
    <property type="match status" value="1"/>
</dbReference>
<dbReference type="InterPro" id="IPR002049">
    <property type="entry name" value="LE_dom"/>
</dbReference>
<dbReference type="STRING" id="104452.A0A0L7L940"/>
<keyword evidence="8" id="KW-1185">Reference proteome</keyword>
<evidence type="ECO:0000259" key="6">
    <source>
        <dbReference type="PROSITE" id="PS01248"/>
    </source>
</evidence>
<dbReference type="SUPFAM" id="SSF57196">
    <property type="entry name" value="EGF/Laminin"/>
    <property type="match status" value="1"/>
</dbReference>
<dbReference type="Gene3D" id="2.60.120.260">
    <property type="entry name" value="Galactose-binding domain-like"/>
    <property type="match status" value="1"/>
</dbReference>
<dbReference type="PROSITE" id="PS01248">
    <property type="entry name" value="EGF_LAM_1"/>
    <property type="match status" value="2"/>
</dbReference>
<keyword evidence="3" id="KW-1015">Disulfide bond</keyword>
<evidence type="ECO:0000313" key="7">
    <source>
        <dbReference type="EMBL" id="KOB72038.1"/>
    </source>
</evidence>
<feature type="domain" description="Laminin EGF-like" evidence="6">
    <location>
        <begin position="410"/>
        <end position="443"/>
    </location>
</feature>
<evidence type="ECO:0000256" key="3">
    <source>
        <dbReference type="ARBA" id="ARBA00023157"/>
    </source>
</evidence>
<accession>A0A0L7L940</accession>
<reference evidence="7 8" key="1">
    <citation type="journal article" date="2015" name="Genome Biol. Evol.">
        <title>The genome of winter moth (Operophtera brumata) provides a genomic perspective on sexual dimorphism and phenology.</title>
        <authorList>
            <person name="Derks M.F."/>
            <person name="Smit S."/>
            <person name="Salis L."/>
            <person name="Schijlen E."/>
            <person name="Bossers A."/>
            <person name="Mateman C."/>
            <person name="Pijl A.S."/>
            <person name="de Ridder D."/>
            <person name="Groenen M.A."/>
            <person name="Visser M.E."/>
            <person name="Megens H.J."/>
        </authorList>
    </citation>
    <scope>NUCLEOTIDE SEQUENCE [LARGE SCALE GENOMIC DNA]</scope>
    <source>
        <strain evidence="7">WM2013NL</strain>
        <tissue evidence="7">Head and thorax</tissue>
    </source>
</reference>
<dbReference type="Pfam" id="PF24973">
    <property type="entry name" value="EGF_LMN_ATRN"/>
    <property type="match status" value="1"/>
</dbReference>
<evidence type="ECO:0000256" key="5">
    <source>
        <dbReference type="ARBA" id="ARBA00023292"/>
    </source>
</evidence>
<dbReference type="Pfam" id="PF00052">
    <property type="entry name" value="Laminin_B"/>
    <property type="match status" value="1"/>
</dbReference>
<dbReference type="EMBL" id="JTDY01002129">
    <property type="protein sequence ID" value="KOB72038.1"/>
    <property type="molecule type" value="Genomic_DNA"/>
</dbReference>
<comment type="caution">
    <text evidence="7">The sequence shown here is derived from an EMBL/GenBank/DDBJ whole genome shotgun (WGS) entry which is preliminary data.</text>
</comment>
<dbReference type="InterPro" id="IPR056863">
    <property type="entry name" value="LMN_ATRN_NET-like_EGF"/>
</dbReference>
<proteinExistence type="predicted"/>
<dbReference type="GO" id="GO:0005201">
    <property type="term" value="F:extracellular matrix structural constituent"/>
    <property type="evidence" value="ECO:0007669"/>
    <property type="project" value="TreeGrafter"/>
</dbReference>
<keyword evidence="1" id="KW-0732">Signal</keyword>
<dbReference type="Pfam" id="PF00053">
    <property type="entry name" value="EGF_laminin"/>
    <property type="match status" value="1"/>
</dbReference>
<dbReference type="Proteomes" id="UP000037510">
    <property type="component" value="Unassembled WGS sequence"/>
</dbReference>
<keyword evidence="4" id="KW-0325">Glycoprotein</keyword>
<dbReference type="AlphaFoldDB" id="A0A0L7L940"/>
<name>A0A0L7L940_OPEBR</name>
<gene>
    <name evidence="7" type="ORF">OBRU01_12547</name>
</gene>
<keyword evidence="5" id="KW-0424">Laminin EGF-like domain</keyword>
<dbReference type="GO" id="GO:0009887">
    <property type="term" value="P:animal organ morphogenesis"/>
    <property type="evidence" value="ECO:0007669"/>
    <property type="project" value="TreeGrafter"/>
</dbReference>
<evidence type="ECO:0000256" key="1">
    <source>
        <dbReference type="ARBA" id="ARBA00022729"/>
    </source>
</evidence>
<evidence type="ECO:0000313" key="8">
    <source>
        <dbReference type="Proteomes" id="UP000037510"/>
    </source>
</evidence>
<evidence type="ECO:0000256" key="2">
    <source>
        <dbReference type="ARBA" id="ARBA00022737"/>
    </source>
</evidence>
<dbReference type="InterPro" id="IPR050440">
    <property type="entry name" value="Laminin/Netrin_ECM"/>
</dbReference>